<gene>
    <name evidence="2" type="ORF">RR48_08822</name>
</gene>
<dbReference type="OrthoDB" id="2142040at2759"/>
<accession>A0A194R0K6</accession>
<proteinExistence type="predicted"/>
<evidence type="ECO:0000259" key="1">
    <source>
        <dbReference type="Pfam" id="PF12248"/>
    </source>
</evidence>
<dbReference type="Proteomes" id="UP000053240">
    <property type="component" value="Unassembled WGS sequence"/>
</dbReference>
<dbReference type="SMART" id="SM00696">
    <property type="entry name" value="DM9"/>
    <property type="match status" value="2"/>
</dbReference>
<dbReference type="KEGG" id="pmac:106716926"/>
<dbReference type="EMBL" id="KQ461103">
    <property type="protein sequence ID" value="KPJ09371.1"/>
    <property type="molecule type" value="Genomic_DNA"/>
</dbReference>
<dbReference type="PANTHER" id="PTHR31649:SF1">
    <property type="entry name" value="FARNESOIC ACID O-METHYL TRANSFERASE DOMAIN-CONTAINING PROTEIN"/>
    <property type="match status" value="1"/>
</dbReference>
<reference evidence="2 3" key="1">
    <citation type="journal article" date="2015" name="Nat. Commun.">
        <title>Outbred genome sequencing and CRISPR/Cas9 gene editing in butterflies.</title>
        <authorList>
            <person name="Li X."/>
            <person name="Fan D."/>
            <person name="Zhang W."/>
            <person name="Liu G."/>
            <person name="Zhang L."/>
            <person name="Zhao L."/>
            <person name="Fang X."/>
            <person name="Chen L."/>
            <person name="Dong Y."/>
            <person name="Chen Y."/>
            <person name="Ding Y."/>
            <person name="Zhao R."/>
            <person name="Feng M."/>
            <person name="Zhu Y."/>
            <person name="Feng Y."/>
            <person name="Jiang X."/>
            <person name="Zhu D."/>
            <person name="Xiang H."/>
            <person name="Feng X."/>
            <person name="Li S."/>
            <person name="Wang J."/>
            <person name="Zhang G."/>
            <person name="Kronforst M.R."/>
            <person name="Wang W."/>
        </authorList>
    </citation>
    <scope>NUCLEOTIDE SEQUENCE [LARGE SCALE GENOMIC DNA]</scope>
    <source>
        <strain evidence="2">Ya'a_city_454_Pm</strain>
        <tissue evidence="2">Whole body</tissue>
    </source>
</reference>
<sequence length="329" mass="37556">MGDPLELTTWPSHESTFYEITSGAVAFSVRAARNIVIGLSRKVIRTCDYWIVLSNDPHSFIKKGNEHRVKVRTPGILSAENYTKFWITWYGNFIRLGQGDDPNPLITCPNKVPGLRYITLDVKSRRERTPVHWKVELPPIIRSHKLKPLEAPKPFWYDPKDYMPFGAYIGGFEDEPVYVAKAYHNGSMVPGKYVRSDNVCYVPWGGAAHAKDEFQILCGYNLIWISSYSDKVPVNAVPGGYSEDDVPERLYIGRARHEGHIIPGKVQPSHRVCYIAYKDKEIAKTHYQILVIPDGSERRANKFYTYGLECDTGSESENDDNEQDDSDYE</sequence>
<protein>
    <recommendedName>
        <fullName evidence="1">Farnesoic acid O-methyl transferase domain-containing protein</fullName>
    </recommendedName>
</protein>
<dbReference type="STRING" id="76193.A0A194R0K6"/>
<keyword evidence="3" id="KW-1185">Reference proteome</keyword>
<dbReference type="InParanoid" id="A0A194R0K6"/>
<evidence type="ECO:0000313" key="2">
    <source>
        <dbReference type="EMBL" id="KPJ09371.1"/>
    </source>
</evidence>
<name>A0A194R0K6_PAPMA</name>
<dbReference type="Pfam" id="PF11901">
    <property type="entry name" value="DM9"/>
    <property type="match status" value="1"/>
</dbReference>
<organism evidence="2 3">
    <name type="scientific">Papilio machaon</name>
    <name type="common">Old World swallowtail butterfly</name>
    <dbReference type="NCBI Taxonomy" id="76193"/>
    <lineage>
        <taxon>Eukaryota</taxon>
        <taxon>Metazoa</taxon>
        <taxon>Ecdysozoa</taxon>
        <taxon>Arthropoda</taxon>
        <taxon>Hexapoda</taxon>
        <taxon>Insecta</taxon>
        <taxon>Pterygota</taxon>
        <taxon>Neoptera</taxon>
        <taxon>Endopterygota</taxon>
        <taxon>Lepidoptera</taxon>
        <taxon>Glossata</taxon>
        <taxon>Ditrysia</taxon>
        <taxon>Papilionoidea</taxon>
        <taxon>Papilionidae</taxon>
        <taxon>Papilioninae</taxon>
        <taxon>Papilio</taxon>
    </lineage>
</organism>
<dbReference type="PANTHER" id="PTHR31649">
    <property type="entry name" value="AGAP009604-PA"/>
    <property type="match status" value="1"/>
</dbReference>
<dbReference type="OMA" id="YEILVVP"/>
<evidence type="ECO:0000313" key="3">
    <source>
        <dbReference type="Proteomes" id="UP000053240"/>
    </source>
</evidence>
<feature type="domain" description="Farnesoic acid O-methyl transferase" evidence="1">
    <location>
        <begin position="16"/>
        <end position="135"/>
    </location>
</feature>
<dbReference type="AlphaFoldDB" id="A0A194R0K6"/>
<dbReference type="InterPro" id="IPR022041">
    <property type="entry name" value="Methyltransf_FA"/>
</dbReference>
<dbReference type="InterPro" id="IPR006616">
    <property type="entry name" value="DM9_repeat"/>
</dbReference>
<dbReference type="Pfam" id="PF12248">
    <property type="entry name" value="Methyltransf_FA"/>
    <property type="match status" value="1"/>
</dbReference>